<evidence type="ECO:0000313" key="3">
    <source>
        <dbReference type="Proteomes" id="UP001165121"/>
    </source>
</evidence>
<name>A0A9W6UCI3_9STRA</name>
<gene>
    <name evidence="2" type="ORF">Pfra01_000700400</name>
</gene>
<evidence type="ECO:0000313" key="2">
    <source>
        <dbReference type="EMBL" id="GMF31036.1"/>
    </source>
</evidence>
<accession>A0A9W6UCI3</accession>
<reference evidence="2" key="1">
    <citation type="submission" date="2023-04" db="EMBL/GenBank/DDBJ databases">
        <title>Phytophthora fragariaefolia NBRC 109709.</title>
        <authorList>
            <person name="Ichikawa N."/>
            <person name="Sato H."/>
            <person name="Tonouchi N."/>
        </authorList>
    </citation>
    <scope>NUCLEOTIDE SEQUENCE</scope>
    <source>
        <strain evidence="2">NBRC 109709</strain>
    </source>
</reference>
<organism evidence="2 3">
    <name type="scientific">Phytophthora fragariaefolia</name>
    <dbReference type="NCBI Taxonomy" id="1490495"/>
    <lineage>
        <taxon>Eukaryota</taxon>
        <taxon>Sar</taxon>
        <taxon>Stramenopiles</taxon>
        <taxon>Oomycota</taxon>
        <taxon>Peronosporomycetes</taxon>
        <taxon>Peronosporales</taxon>
        <taxon>Peronosporaceae</taxon>
        <taxon>Phytophthora</taxon>
    </lineage>
</organism>
<dbReference type="EMBL" id="BSXT01000613">
    <property type="protein sequence ID" value="GMF31036.1"/>
    <property type="molecule type" value="Genomic_DNA"/>
</dbReference>
<dbReference type="Proteomes" id="UP001165121">
    <property type="component" value="Unassembled WGS sequence"/>
</dbReference>
<protein>
    <submittedName>
        <fullName evidence="2">Unnamed protein product</fullName>
    </submittedName>
</protein>
<comment type="caution">
    <text evidence="2">The sequence shown here is derived from an EMBL/GenBank/DDBJ whole genome shotgun (WGS) entry which is preliminary data.</text>
</comment>
<keyword evidence="3" id="KW-1185">Reference proteome</keyword>
<evidence type="ECO:0000256" key="1">
    <source>
        <dbReference type="SAM" id="MobiDB-lite"/>
    </source>
</evidence>
<feature type="compositionally biased region" description="Polar residues" evidence="1">
    <location>
        <begin position="8"/>
        <end position="18"/>
    </location>
</feature>
<feature type="region of interest" description="Disordered" evidence="1">
    <location>
        <begin position="1"/>
        <end position="72"/>
    </location>
</feature>
<proteinExistence type="predicted"/>
<feature type="compositionally biased region" description="Low complexity" evidence="1">
    <location>
        <begin position="22"/>
        <end position="35"/>
    </location>
</feature>
<sequence>MSYRYQASRATSPDSGSSRYAHGASVSSSHGSRGHPQYQEPEAGLGGEADRDASRRWLGPRGDDLPASSSDSWGGLLSAVEAVSDFWMPSGWIWWRCVVVFRLSGPSLKLVAKFPRVCIA</sequence>
<dbReference type="AlphaFoldDB" id="A0A9W6UCI3"/>